<gene>
    <name evidence="1" type="ORF">CHIRRI_LOCUS1338</name>
</gene>
<dbReference type="EMBL" id="OU895877">
    <property type="protein sequence ID" value="CAG9798355.1"/>
    <property type="molecule type" value="Genomic_DNA"/>
</dbReference>
<sequence length="77" mass="9114">MKKKLKELPVFVNYRPPEEAPINKIFKSHFEDGKRMCGRPNISWKEAVDRDSIAFGISYGRVRVFFRRQLSEAMDHN</sequence>
<reference evidence="1" key="2">
    <citation type="submission" date="2022-10" db="EMBL/GenBank/DDBJ databases">
        <authorList>
            <consortium name="ENA_rothamsted_submissions"/>
            <consortium name="culmorum"/>
            <person name="King R."/>
        </authorList>
    </citation>
    <scope>NUCLEOTIDE SEQUENCE</scope>
</reference>
<accession>A0A9N9WNT9</accession>
<dbReference type="Proteomes" id="UP001153620">
    <property type="component" value="Chromosome 1"/>
</dbReference>
<dbReference type="AlphaFoldDB" id="A0A9N9WNT9"/>
<reference evidence="1" key="1">
    <citation type="submission" date="2022-01" db="EMBL/GenBank/DDBJ databases">
        <authorList>
            <person name="King R."/>
        </authorList>
    </citation>
    <scope>NUCLEOTIDE SEQUENCE</scope>
</reference>
<protein>
    <submittedName>
        <fullName evidence="1">Uncharacterized protein</fullName>
    </submittedName>
</protein>
<dbReference type="OrthoDB" id="8038710at2759"/>
<name>A0A9N9WNT9_9DIPT</name>
<evidence type="ECO:0000313" key="2">
    <source>
        <dbReference type="Proteomes" id="UP001153620"/>
    </source>
</evidence>
<evidence type="ECO:0000313" key="1">
    <source>
        <dbReference type="EMBL" id="CAG9798355.1"/>
    </source>
</evidence>
<keyword evidence="2" id="KW-1185">Reference proteome</keyword>
<proteinExistence type="predicted"/>
<organism evidence="1 2">
    <name type="scientific">Chironomus riparius</name>
    <dbReference type="NCBI Taxonomy" id="315576"/>
    <lineage>
        <taxon>Eukaryota</taxon>
        <taxon>Metazoa</taxon>
        <taxon>Ecdysozoa</taxon>
        <taxon>Arthropoda</taxon>
        <taxon>Hexapoda</taxon>
        <taxon>Insecta</taxon>
        <taxon>Pterygota</taxon>
        <taxon>Neoptera</taxon>
        <taxon>Endopterygota</taxon>
        <taxon>Diptera</taxon>
        <taxon>Nematocera</taxon>
        <taxon>Chironomoidea</taxon>
        <taxon>Chironomidae</taxon>
        <taxon>Chironominae</taxon>
        <taxon>Chironomus</taxon>
    </lineage>
</organism>